<protein>
    <submittedName>
        <fullName evidence="2">Glycoside hydrolase family 88 protein</fullName>
    </submittedName>
</protein>
<dbReference type="RefSeq" id="WP_226748965.1">
    <property type="nucleotide sequence ID" value="NZ_JAJATZ010000008.1"/>
</dbReference>
<dbReference type="EMBL" id="JAJATZ010000008">
    <property type="protein sequence ID" value="MCB5200440.1"/>
    <property type="molecule type" value="Genomic_DNA"/>
</dbReference>
<evidence type="ECO:0000313" key="2">
    <source>
        <dbReference type="EMBL" id="MCB5200440.1"/>
    </source>
</evidence>
<evidence type="ECO:0000256" key="1">
    <source>
        <dbReference type="ARBA" id="ARBA00022801"/>
    </source>
</evidence>
<dbReference type="InterPro" id="IPR010905">
    <property type="entry name" value="Glyco_hydro_88"/>
</dbReference>
<organism evidence="2 3">
    <name type="scientific">Loktanella gaetbuli</name>
    <dbReference type="NCBI Taxonomy" id="2881335"/>
    <lineage>
        <taxon>Bacteria</taxon>
        <taxon>Pseudomonadati</taxon>
        <taxon>Pseudomonadota</taxon>
        <taxon>Alphaproteobacteria</taxon>
        <taxon>Rhodobacterales</taxon>
        <taxon>Roseobacteraceae</taxon>
        <taxon>Loktanella</taxon>
    </lineage>
</organism>
<dbReference type="GO" id="GO:0016787">
    <property type="term" value="F:hydrolase activity"/>
    <property type="evidence" value="ECO:0007669"/>
    <property type="project" value="UniProtKB-KW"/>
</dbReference>
<accession>A0ABS8BXH0</accession>
<reference evidence="2" key="1">
    <citation type="submission" date="2021-10" db="EMBL/GenBank/DDBJ databases">
        <title>Loktanella gaetbuli sp. nov., isolated from a tidal flat.</title>
        <authorList>
            <person name="Park S."/>
            <person name="Yoon J.-H."/>
        </authorList>
    </citation>
    <scope>NUCLEOTIDE SEQUENCE</scope>
    <source>
        <strain evidence="2">TSTF-M6</strain>
    </source>
</reference>
<dbReference type="PANTHER" id="PTHR33886:SF8">
    <property type="entry name" value="UNSATURATED RHAMNOGALACTURONAN HYDROLASE (EUROFUNG)"/>
    <property type="match status" value="1"/>
</dbReference>
<dbReference type="Proteomes" id="UP001138961">
    <property type="component" value="Unassembled WGS sequence"/>
</dbReference>
<name>A0ABS8BXH0_9RHOB</name>
<keyword evidence="3" id="KW-1185">Reference proteome</keyword>
<keyword evidence="1 2" id="KW-0378">Hydrolase</keyword>
<dbReference type="InterPro" id="IPR012341">
    <property type="entry name" value="6hp_glycosidase-like_sf"/>
</dbReference>
<dbReference type="InterPro" id="IPR008928">
    <property type="entry name" value="6-hairpin_glycosidase_sf"/>
</dbReference>
<gene>
    <name evidence="2" type="ORF">LGQ03_14420</name>
</gene>
<sequence>MLADYFDDYARRYQPYKGGSWCYEDGLLYRGLEAWHHQTGEARWLDHLRRLTDPQIGQDGSLKGYGLSDYNIDNILPGRTLLYLHGLTGDSHYMKAADLLARQLQTQPRTQSGVYWHKLRYPWQIWLDGLYMGQPFRIAHAQARGDAGGVSDSLAQLDTALETLRDPASGLYWHAYDEAREQPWADPATGFNRAFWARAIGWLAMALVDVADLVGDDFAPLRDRTITLLDRIAALRTADGIWWQVMDQPDLDGNYSETSASAMFTYALLRGADLGLNVVPDGLVTTLVTRCLRPRAGGGQEMVDICEVAGLGWYENRFRDGSAAYYLTEARVADDIKGVGPLMMATALMQR</sequence>
<dbReference type="Gene3D" id="1.50.10.10">
    <property type="match status" value="1"/>
</dbReference>
<dbReference type="PANTHER" id="PTHR33886">
    <property type="entry name" value="UNSATURATED RHAMNOGALACTURONAN HYDROLASE (EUROFUNG)"/>
    <property type="match status" value="1"/>
</dbReference>
<proteinExistence type="predicted"/>
<comment type="caution">
    <text evidence="2">The sequence shown here is derived from an EMBL/GenBank/DDBJ whole genome shotgun (WGS) entry which is preliminary data.</text>
</comment>
<dbReference type="Pfam" id="PF07470">
    <property type="entry name" value="Glyco_hydro_88"/>
    <property type="match status" value="1"/>
</dbReference>
<dbReference type="SUPFAM" id="SSF48208">
    <property type="entry name" value="Six-hairpin glycosidases"/>
    <property type="match status" value="1"/>
</dbReference>
<dbReference type="InterPro" id="IPR052043">
    <property type="entry name" value="PolySaccharide_Degr_Enz"/>
</dbReference>
<evidence type="ECO:0000313" key="3">
    <source>
        <dbReference type="Proteomes" id="UP001138961"/>
    </source>
</evidence>